<dbReference type="Gene3D" id="3.20.20.70">
    <property type="entry name" value="Aldolase class I"/>
    <property type="match status" value="1"/>
</dbReference>
<dbReference type="PROSITE" id="PS51918">
    <property type="entry name" value="RADICAL_SAM"/>
    <property type="match status" value="1"/>
</dbReference>
<dbReference type="PANTHER" id="PTHR43409">
    <property type="entry name" value="ANAEROBIC MAGNESIUM-PROTOPORPHYRIN IX MONOMETHYL ESTER CYCLASE-RELATED"/>
    <property type="match status" value="1"/>
</dbReference>
<dbReference type="PANTHER" id="PTHR43409:SF7">
    <property type="entry name" value="BLL1977 PROTEIN"/>
    <property type="match status" value="1"/>
</dbReference>
<dbReference type="SUPFAM" id="SSF102114">
    <property type="entry name" value="Radical SAM enzymes"/>
    <property type="match status" value="1"/>
</dbReference>
<dbReference type="GO" id="GO:0032259">
    <property type="term" value="P:methylation"/>
    <property type="evidence" value="ECO:0007669"/>
    <property type="project" value="UniProtKB-KW"/>
</dbReference>
<dbReference type="CDD" id="cd01335">
    <property type="entry name" value="Radical_SAM"/>
    <property type="match status" value="1"/>
</dbReference>
<dbReference type="PATRIC" id="fig|1286094.4.peg.236"/>
<dbReference type="InterPro" id="IPR006638">
    <property type="entry name" value="Elp3/MiaA/NifB-like_rSAM"/>
</dbReference>
<keyword evidence="8" id="KW-1185">Reference proteome</keyword>
<dbReference type="InterPro" id="IPR051198">
    <property type="entry name" value="BchE-like"/>
</dbReference>
<dbReference type="SFLD" id="SFLDG01082">
    <property type="entry name" value="B12-binding_domain_containing"/>
    <property type="match status" value="1"/>
</dbReference>
<dbReference type="EMBL" id="AOPZ01000008">
    <property type="protein sequence ID" value="EPH46686.1"/>
    <property type="molecule type" value="Genomic_DNA"/>
</dbReference>
<name>S3ZTE0_9ACTN</name>
<evidence type="ECO:0000259" key="6">
    <source>
        <dbReference type="PROSITE" id="PS51918"/>
    </source>
</evidence>
<accession>S3ZTE0</accession>
<dbReference type="GO" id="GO:0046872">
    <property type="term" value="F:metal ion binding"/>
    <property type="evidence" value="ECO:0007669"/>
    <property type="project" value="UniProtKB-KW"/>
</dbReference>
<dbReference type="InterPro" id="IPR013785">
    <property type="entry name" value="Aldolase_TIM"/>
</dbReference>
<protein>
    <submittedName>
        <fullName evidence="7">Putative methyltransferase</fullName>
    </submittedName>
</protein>
<dbReference type="RefSeq" id="WP_016638373.1">
    <property type="nucleotide sequence ID" value="NZ_AOPZ01000008.1"/>
</dbReference>
<feature type="domain" description="Radical SAM core" evidence="6">
    <location>
        <begin position="192"/>
        <end position="410"/>
    </location>
</feature>
<dbReference type="Proteomes" id="UP000014629">
    <property type="component" value="Unassembled WGS sequence"/>
</dbReference>
<comment type="cofactor">
    <cofactor evidence="1">
        <name>[4Fe-4S] cluster</name>
        <dbReference type="ChEBI" id="CHEBI:49883"/>
    </cofactor>
</comment>
<keyword evidence="2" id="KW-0949">S-adenosyl-L-methionine</keyword>
<dbReference type="InterPro" id="IPR058240">
    <property type="entry name" value="rSAM_sf"/>
</dbReference>
<evidence type="ECO:0000313" key="7">
    <source>
        <dbReference type="EMBL" id="EPH46686.1"/>
    </source>
</evidence>
<evidence type="ECO:0000313" key="8">
    <source>
        <dbReference type="Proteomes" id="UP000014629"/>
    </source>
</evidence>
<keyword evidence="7" id="KW-0808">Transferase</keyword>
<reference evidence="7 8" key="1">
    <citation type="submission" date="2013-02" db="EMBL/GenBank/DDBJ databases">
        <title>Draft Genome Sequence of Streptomyces aurantiacus, Which Produces Setomimycin.</title>
        <authorList>
            <person name="Gruening B.A."/>
            <person name="Praeg A."/>
            <person name="Erxleben A."/>
            <person name="Guenther S."/>
            <person name="Mueller M."/>
        </authorList>
    </citation>
    <scope>NUCLEOTIDE SEQUENCE [LARGE SCALE GENOMIC DNA]</scope>
    <source>
        <strain evidence="7 8">JA 4570</strain>
    </source>
</reference>
<keyword evidence="4" id="KW-0408">Iron</keyword>
<keyword evidence="7" id="KW-0489">Methyltransferase</keyword>
<keyword evidence="3" id="KW-0479">Metal-binding</keyword>
<evidence type="ECO:0000256" key="2">
    <source>
        <dbReference type="ARBA" id="ARBA00022691"/>
    </source>
</evidence>
<dbReference type="Pfam" id="PF04055">
    <property type="entry name" value="Radical_SAM"/>
    <property type="match status" value="1"/>
</dbReference>
<evidence type="ECO:0000256" key="1">
    <source>
        <dbReference type="ARBA" id="ARBA00001966"/>
    </source>
</evidence>
<comment type="caution">
    <text evidence="7">The sequence shown here is derived from an EMBL/GenBank/DDBJ whole genome shotgun (WGS) entry which is preliminary data.</text>
</comment>
<dbReference type="OrthoDB" id="5298546at2"/>
<dbReference type="GO" id="GO:0008168">
    <property type="term" value="F:methyltransferase activity"/>
    <property type="evidence" value="ECO:0007669"/>
    <property type="project" value="UniProtKB-KW"/>
</dbReference>
<dbReference type="GO" id="GO:0005829">
    <property type="term" value="C:cytosol"/>
    <property type="evidence" value="ECO:0007669"/>
    <property type="project" value="TreeGrafter"/>
</dbReference>
<dbReference type="AlphaFoldDB" id="S3ZTE0"/>
<dbReference type="SMART" id="SM00729">
    <property type="entry name" value="Elp3"/>
    <property type="match status" value="1"/>
</dbReference>
<proteinExistence type="predicted"/>
<evidence type="ECO:0000256" key="4">
    <source>
        <dbReference type="ARBA" id="ARBA00023004"/>
    </source>
</evidence>
<sequence length="436" mass="48481">MKVLVLWPPQVPSYFNAGHHLTVFNVASHLRAVCPFAQVRAVDAAALNVTWKALGDLLMDQPDVVALANDFDSVDALGRTVRYTRELAPRATIVTFGRLSAQLPDFFHQFDLDAVVGPGDPETGVEDVVRSLAEGRGVPGSVWSRDQGEWRAPASPPRLLKADELPFPDVSEIPYRAYDRLYVDDSARFCGIPERRELVVPVARGCPVDCDFCDIPGREGKAERRQPVDRVVAFVRDATARMPFDYVSMYAPTFTLRRPWVLDFCTAYEESGIGLPWKCTTTLHHLNDELVRRMGESGCVRISVGLETLEPAGHAALPRAKHVAQERFQATAEACRAAGIELNCFVILGLPGTSPEGVTHTIEAVREVEGRVRPTIYTDFGQMSADMDTPAIAAFNRQLFRAGQRPSEADWYYQVMFDPQAPATRVFERIPRRAPE</sequence>
<dbReference type="InterPro" id="IPR007197">
    <property type="entry name" value="rSAM"/>
</dbReference>
<dbReference type="SFLD" id="SFLDS00029">
    <property type="entry name" value="Radical_SAM"/>
    <property type="match status" value="1"/>
</dbReference>
<gene>
    <name evidence="7" type="ORF">STRAU_0239</name>
</gene>
<evidence type="ECO:0000256" key="5">
    <source>
        <dbReference type="ARBA" id="ARBA00023014"/>
    </source>
</evidence>
<keyword evidence="5" id="KW-0411">Iron-sulfur</keyword>
<evidence type="ECO:0000256" key="3">
    <source>
        <dbReference type="ARBA" id="ARBA00022723"/>
    </source>
</evidence>
<dbReference type="GO" id="GO:0051536">
    <property type="term" value="F:iron-sulfur cluster binding"/>
    <property type="evidence" value="ECO:0007669"/>
    <property type="project" value="UniProtKB-KW"/>
</dbReference>
<organism evidence="7 8">
    <name type="scientific">Streptomyces aurantiacus JA 4570</name>
    <dbReference type="NCBI Taxonomy" id="1286094"/>
    <lineage>
        <taxon>Bacteria</taxon>
        <taxon>Bacillati</taxon>
        <taxon>Actinomycetota</taxon>
        <taxon>Actinomycetes</taxon>
        <taxon>Kitasatosporales</taxon>
        <taxon>Streptomycetaceae</taxon>
        <taxon>Streptomyces</taxon>
        <taxon>Streptomyces aurantiacus group</taxon>
    </lineage>
</organism>